<organism evidence="4 5">
    <name type="scientific">Rhipicephalus microplus</name>
    <name type="common">Cattle tick</name>
    <name type="synonym">Boophilus microplus</name>
    <dbReference type="NCBI Taxonomy" id="6941"/>
    <lineage>
        <taxon>Eukaryota</taxon>
        <taxon>Metazoa</taxon>
        <taxon>Ecdysozoa</taxon>
        <taxon>Arthropoda</taxon>
        <taxon>Chelicerata</taxon>
        <taxon>Arachnida</taxon>
        <taxon>Acari</taxon>
        <taxon>Parasitiformes</taxon>
        <taxon>Ixodida</taxon>
        <taxon>Ixodoidea</taxon>
        <taxon>Ixodidae</taxon>
        <taxon>Rhipicephalinae</taxon>
        <taxon>Rhipicephalus</taxon>
        <taxon>Boophilus</taxon>
    </lineage>
</organism>
<dbReference type="GO" id="GO:0008270">
    <property type="term" value="F:zinc ion binding"/>
    <property type="evidence" value="ECO:0007669"/>
    <property type="project" value="UniProtKB-KW"/>
</dbReference>
<accession>A0A9J6ELV5</accession>
<feature type="compositionally biased region" description="Basic and acidic residues" evidence="2">
    <location>
        <begin position="280"/>
        <end position="291"/>
    </location>
</feature>
<protein>
    <recommendedName>
        <fullName evidence="3">CCHC-type domain-containing protein</fullName>
    </recommendedName>
</protein>
<keyword evidence="1" id="KW-0863">Zinc-finger</keyword>
<dbReference type="VEuPathDB" id="VectorBase:LOC119164717"/>
<gene>
    <name evidence="4" type="ORF">HPB51_005149</name>
</gene>
<proteinExistence type="predicted"/>
<evidence type="ECO:0000259" key="3">
    <source>
        <dbReference type="PROSITE" id="PS50158"/>
    </source>
</evidence>
<keyword evidence="5" id="KW-1185">Reference proteome</keyword>
<evidence type="ECO:0000313" key="4">
    <source>
        <dbReference type="EMBL" id="KAH8035425.1"/>
    </source>
</evidence>
<name>A0A9J6ELV5_RHIMP</name>
<dbReference type="SMART" id="SM00343">
    <property type="entry name" value="ZnF_C2HC"/>
    <property type="match status" value="2"/>
</dbReference>
<dbReference type="PANTHER" id="PTHR22639">
    <property type="entry name" value="GAG-RELATED PROTEIN"/>
    <property type="match status" value="1"/>
</dbReference>
<comment type="caution">
    <text evidence="4">The sequence shown here is derived from an EMBL/GenBank/DDBJ whole genome shotgun (WGS) entry which is preliminary data.</text>
</comment>
<evidence type="ECO:0000256" key="1">
    <source>
        <dbReference type="PROSITE-ProRule" id="PRU00047"/>
    </source>
</evidence>
<dbReference type="InterPro" id="IPR036875">
    <property type="entry name" value="Znf_CCHC_sf"/>
</dbReference>
<feature type="compositionally biased region" description="Polar residues" evidence="2">
    <location>
        <begin position="344"/>
        <end position="354"/>
    </location>
</feature>
<dbReference type="GO" id="GO:0003690">
    <property type="term" value="F:double-stranded DNA binding"/>
    <property type="evidence" value="ECO:0007669"/>
    <property type="project" value="InterPro"/>
</dbReference>
<dbReference type="Proteomes" id="UP000821866">
    <property type="component" value="Chromosome 11"/>
</dbReference>
<dbReference type="Gene3D" id="4.10.60.10">
    <property type="entry name" value="Zinc finger, CCHC-type"/>
    <property type="match status" value="1"/>
</dbReference>
<reference evidence="4" key="2">
    <citation type="submission" date="2021-09" db="EMBL/GenBank/DDBJ databases">
        <authorList>
            <person name="Jia N."/>
            <person name="Wang J."/>
            <person name="Shi W."/>
            <person name="Du L."/>
            <person name="Sun Y."/>
            <person name="Zhan W."/>
            <person name="Jiang J."/>
            <person name="Wang Q."/>
            <person name="Zhang B."/>
            <person name="Ji P."/>
            <person name="Sakyi L.B."/>
            <person name="Cui X."/>
            <person name="Yuan T."/>
            <person name="Jiang B."/>
            <person name="Yang W."/>
            <person name="Lam T.T.-Y."/>
            <person name="Chang Q."/>
            <person name="Ding S."/>
            <person name="Wang X."/>
            <person name="Zhu J."/>
            <person name="Ruan X."/>
            <person name="Zhao L."/>
            <person name="Wei J."/>
            <person name="Que T."/>
            <person name="Du C."/>
            <person name="Cheng J."/>
            <person name="Dai P."/>
            <person name="Han X."/>
            <person name="Huang E."/>
            <person name="Gao Y."/>
            <person name="Liu J."/>
            <person name="Shao H."/>
            <person name="Ye R."/>
            <person name="Li L."/>
            <person name="Wei W."/>
            <person name="Wang X."/>
            <person name="Wang C."/>
            <person name="Huo Q."/>
            <person name="Li W."/>
            <person name="Guo W."/>
            <person name="Chen H."/>
            <person name="Chen S."/>
            <person name="Zhou L."/>
            <person name="Zhou L."/>
            <person name="Ni X."/>
            <person name="Tian J."/>
            <person name="Zhou Y."/>
            <person name="Sheng Y."/>
            <person name="Liu T."/>
            <person name="Pan Y."/>
            <person name="Xia L."/>
            <person name="Li J."/>
            <person name="Zhao F."/>
            <person name="Cao W."/>
        </authorList>
    </citation>
    <scope>NUCLEOTIDE SEQUENCE</scope>
    <source>
        <strain evidence="4">Rmic-2018</strain>
        <tissue evidence="4">Larvae</tissue>
    </source>
</reference>
<feature type="domain" description="CCHC-type" evidence="3">
    <location>
        <begin position="204"/>
        <end position="218"/>
    </location>
</feature>
<evidence type="ECO:0000256" key="2">
    <source>
        <dbReference type="SAM" id="MobiDB-lite"/>
    </source>
</evidence>
<keyword evidence="1" id="KW-0862">Zinc</keyword>
<dbReference type="EMBL" id="JABSTU010000003">
    <property type="protein sequence ID" value="KAH8035425.1"/>
    <property type="molecule type" value="Genomic_DNA"/>
</dbReference>
<dbReference type="InterPro" id="IPR042509">
    <property type="entry name" value="ZCCHC3"/>
</dbReference>
<dbReference type="InterPro" id="IPR001878">
    <property type="entry name" value="Znf_CCHC"/>
</dbReference>
<dbReference type="AlphaFoldDB" id="A0A9J6ELV5"/>
<feature type="compositionally biased region" description="Polar residues" evidence="2">
    <location>
        <begin position="321"/>
        <end position="331"/>
    </location>
</feature>
<feature type="compositionally biased region" description="Low complexity" evidence="2">
    <location>
        <begin position="264"/>
        <end position="276"/>
    </location>
</feature>
<dbReference type="GO" id="GO:0003723">
    <property type="term" value="F:RNA binding"/>
    <property type="evidence" value="ECO:0007669"/>
    <property type="project" value="InterPro"/>
</dbReference>
<dbReference type="PROSITE" id="PS50158">
    <property type="entry name" value="ZF_CCHC"/>
    <property type="match status" value="1"/>
</dbReference>
<dbReference type="PANTHER" id="PTHR22639:SF3">
    <property type="entry name" value="ZINC FINGER CCHC DOMAIN-CONTAINING PROTEIN 3"/>
    <property type="match status" value="1"/>
</dbReference>
<dbReference type="GO" id="GO:0002218">
    <property type="term" value="P:activation of innate immune response"/>
    <property type="evidence" value="ECO:0007669"/>
    <property type="project" value="InterPro"/>
</dbReference>
<feature type="region of interest" description="Disordered" evidence="2">
    <location>
        <begin position="264"/>
        <end position="385"/>
    </location>
</feature>
<sequence>MAGSSRAVTAADAGCGLSCTSLPKDYRFILPPLPTGEGLRRTLVLHCDIAARPYGINDFRKPLKELGIIQKVSGMGAYQMSHVWLLNMKTDEAKKTLLDAGLLSVKDRPCVVVNPERQEVRLKLHWVAFDVNAETVRRAFREYGEVKEVIGDKRRDEEFEGVESTTRFVRLLLKQGVTTDRIPHQMRLGSGTALVVVPGRAPLCLRCRNTGHIRRDCRVPRCAGCRAFEHEQADCTRSYASAASRASNADHTELVMDEEEAERAAASKAGVEASHAVATSERELETPKQDTDENTVMGTPTQRRSTRMETQHKAEPVIGSDATSDMDTVETTPVKRRLNEGYAASQQRLTQEDQGQWRVAGSKKSRGAGHLRSSSLSRGSDETTP</sequence>
<evidence type="ECO:0000313" key="5">
    <source>
        <dbReference type="Proteomes" id="UP000821866"/>
    </source>
</evidence>
<feature type="compositionally biased region" description="Basic and acidic residues" evidence="2">
    <location>
        <begin position="306"/>
        <end position="315"/>
    </location>
</feature>
<feature type="compositionally biased region" description="Polar residues" evidence="2">
    <location>
        <begin position="294"/>
        <end position="303"/>
    </location>
</feature>
<keyword evidence="1" id="KW-0479">Metal-binding</keyword>
<reference evidence="4" key="1">
    <citation type="journal article" date="2020" name="Cell">
        <title>Large-Scale Comparative Analyses of Tick Genomes Elucidate Their Genetic Diversity and Vector Capacities.</title>
        <authorList>
            <consortium name="Tick Genome and Microbiome Consortium (TIGMIC)"/>
            <person name="Jia N."/>
            <person name="Wang J."/>
            <person name="Shi W."/>
            <person name="Du L."/>
            <person name="Sun Y."/>
            <person name="Zhan W."/>
            <person name="Jiang J.F."/>
            <person name="Wang Q."/>
            <person name="Zhang B."/>
            <person name="Ji P."/>
            <person name="Bell-Sakyi L."/>
            <person name="Cui X.M."/>
            <person name="Yuan T.T."/>
            <person name="Jiang B.G."/>
            <person name="Yang W.F."/>
            <person name="Lam T.T."/>
            <person name="Chang Q.C."/>
            <person name="Ding S.J."/>
            <person name="Wang X.J."/>
            <person name="Zhu J.G."/>
            <person name="Ruan X.D."/>
            <person name="Zhao L."/>
            <person name="Wei J.T."/>
            <person name="Ye R.Z."/>
            <person name="Que T.C."/>
            <person name="Du C.H."/>
            <person name="Zhou Y.H."/>
            <person name="Cheng J.X."/>
            <person name="Dai P.F."/>
            <person name="Guo W.B."/>
            <person name="Han X.H."/>
            <person name="Huang E.J."/>
            <person name="Li L.F."/>
            <person name="Wei W."/>
            <person name="Gao Y.C."/>
            <person name="Liu J.Z."/>
            <person name="Shao H.Z."/>
            <person name="Wang X."/>
            <person name="Wang C.C."/>
            <person name="Yang T.C."/>
            <person name="Huo Q.B."/>
            <person name="Li W."/>
            <person name="Chen H.Y."/>
            <person name="Chen S.E."/>
            <person name="Zhou L.G."/>
            <person name="Ni X.B."/>
            <person name="Tian J.H."/>
            <person name="Sheng Y."/>
            <person name="Liu T."/>
            <person name="Pan Y.S."/>
            <person name="Xia L.Y."/>
            <person name="Li J."/>
            <person name="Zhao F."/>
            <person name="Cao W.C."/>
        </authorList>
    </citation>
    <scope>NUCLEOTIDE SEQUENCE</scope>
    <source>
        <strain evidence="4">Rmic-2018</strain>
    </source>
</reference>
<dbReference type="SUPFAM" id="SSF57756">
    <property type="entry name" value="Retrovirus zinc finger-like domains"/>
    <property type="match status" value="1"/>
</dbReference>